<keyword evidence="4" id="KW-1185">Reference proteome</keyword>
<feature type="chain" id="PRO_5012477942" evidence="1">
    <location>
        <begin position="22"/>
        <end position="450"/>
    </location>
</feature>
<protein>
    <submittedName>
        <fullName evidence="3">PAP2 superfamily protein</fullName>
    </submittedName>
</protein>
<dbReference type="OrthoDB" id="9780455at2"/>
<evidence type="ECO:0000313" key="3">
    <source>
        <dbReference type="EMBL" id="SHL66845.1"/>
    </source>
</evidence>
<name>A0A1M7CI11_9BACT</name>
<dbReference type="PROSITE" id="PS51257">
    <property type="entry name" value="PROKAR_LIPOPROTEIN"/>
    <property type="match status" value="1"/>
</dbReference>
<dbReference type="Proteomes" id="UP000184420">
    <property type="component" value="Unassembled WGS sequence"/>
</dbReference>
<reference evidence="3 4" key="1">
    <citation type="submission" date="2016-11" db="EMBL/GenBank/DDBJ databases">
        <authorList>
            <person name="Jaros S."/>
            <person name="Januszkiewicz K."/>
            <person name="Wedrychowicz H."/>
        </authorList>
    </citation>
    <scope>NUCLEOTIDE SEQUENCE [LARGE SCALE GENOMIC DNA]</scope>
    <source>
        <strain evidence="3 4">DSM 27406</strain>
    </source>
</reference>
<dbReference type="SUPFAM" id="SSF48317">
    <property type="entry name" value="Acid phosphatase/Vanadium-dependent haloperoxidase"/>
    <property type="match status" value="1"/>
</dbReference>
<dbReference type="Gene3D" id="1.10.606.20">
    <property type="match status" value="1"/>
</dbReference>
<proteinExistence type="predicted"/>
<evidence type="ECO:0000259" key="2">
    <source>
        <dbReference type="Pfam" id="PF01569"/>
    </source>
</evidence>
<dbReference type="InterPro" id="IPR052559">
    <property type="entry name" value="V-haloperoxidase"/>
</dbReference>
<gene>
    <name evidence="3" type="ORF">SAMN05444266_104335</name>
</gene>
<sequence>MRSNCLLARFTGLFLVFVLYACKKQDASLQQVPSPAVAAVQVETVNGEVNVPLSWYTLELKLIRETPGFSPPVSARAIAYTGIALHEAVVGRSANAQTLGGQLNGLPPLPPPSKYKQYNWAIAANSALAYIIKQLFPNVSAANLQLINQLDSTNKVTYANNCSADVMARSVAYGEQVATLIYQWSLTDGGKDGYLNNFPADYIPPAGPGLWVPTPPAFQRAMLPYWGNNRTMLKPHWTDAVAYPPVAYSTDTASNFYKAARLVYQKGVAGTPAEKNIALYWADGAGTFTPPGHLIAIATQLIGDNQLSLSAAANLLAQVGISLNDGGIKCWKYKFHYNVLRPVTYIRSQIDSTWSPLIGTPPFPSYTSGHATFTSAAGNVMAAKFGSSYAFTDQQKVPEGFAPRSFSNFNQMIDEASISRVYGGIHYDFDSEFGKVTGKQVSDRVVLLKY</sequence>
<keyword evidence="1" id="KW-0732">Signal</keyword>
<organism evidence="3 4">
    <name type="scientific">Chitinophaga jiangningensis</name>
    <dbReference type="NCBI Taxonomy" id="1419482"/>
    <lineage>
        <taxon>Bacteria</taxon>
        <taxon>Pseudomonadati</taxon>
        <taxon>Bacteroidota</taxon>
        <taxon>Chitinophagia</taxon>
        <taxon>Chitinophagales</taxon>
        <taxon>Chitinophagaceae</taxon>
        <taxon>Chitinophaga</taxon>
    </lineage>
</organism>
<dbReference type="AlphaFoldDB" id="A0A1M7CI11"/>
<accession>A0A1M7CI11</accession>
<feature type="domain" description="Phosphatidic acid phosphatase type 2/haloperoxidase" evidence="2">
    <location>
        <begin position="333"/>
        <end position="436"/>
    </location>
</feature>
<feature type="signal peptide" evidence="1">
    <location>
        <begin position="1"/>
        <end position="21"/>
    </location>
</feature>
<dbReference type="CDD" id="cd03398">
    <property type="entry name" value="PAP2_haloperoxidase"/>
    <property type="match status" value="1"/>
</dbReference>
<dbReference type="PANTHER" id="PTHR34599">
    <property type="entry name" value="PEROXIDASE-RELATED"/>
    <property type="match status" value="1"/>
</dbReference>
<dbReference type="STRING" id="1419482.SAMN05444266_104335"/>
<dbReference type="EMBL" id="FRBL01000004">
    <property type="protein sequence ID" value="SHL66845.1"/>
    <property type="molecule type" value="Genomic_DNA"/>
</dbReference>
<dbReference type="RefSeq" id="WP_073081024.1">
    <property type="nucleotide sequence ID" value="NZ_FRBL01000004.1"/>
</dbReference>
<evidence type="ECO:0000256" key="1">
    <source>
        <dbReference type="SAM" id="SignalP"/>
    </source>
</evidence>
<dbReference type="PANTHER" id="PTHR34599:SF2">
    <property type="entry name" value="TRAF-TYPE DOMAIN-CONTAINING PROTEIN"/>
    <property type="match status" value="1"/>
</dbReference>
<dbReference type="Pfam" id="PF01569">
    <property type="entry name" value="PAP2"/>
    <property type="match status" value="1"/>
</dbReference>
<dbReference type="InterPro" id="IPR000326">
    <property type="entry name" value="PAP2/HPO"/>
</dbReference>
<evidence type="ECO:0000313" key="4">
    <source>
        <dbReference type="Proteomes" id="UP000184420"/>
    </source>
</evidence>
<dbReference type="InterPro" id="IPR036938">
    <property type="entry name" value="PAP2/HPO_sf"/>
</dbReference>